<dbReference type="RefSeq" id="WP_076362097.1">
    <property type="nucleotide sequence ID" value="NZ_CP073011.1"/>
</dbReference>
<dbReference type="GeneID" id="66871588"/>
<dbReference type="Proteomes" id="UP000036780">
    <property type="component" value="Unassembled WGS sequence"/>
</dbReference>
<feature type="domain" description="Cupin type-2" evidence="1">
    <location>
        <begin position="30"/>
        <end position="100"/>
    </location>
</feature>
<protein>
    <recommendedName>
        <fullName evidence="1">Cupin type-2 domain-containing protein</fullName>
    </recommendedName>
</protein>
<dbReference type="SUPFAM" id="SSF51182">
    <property type="entry name" value="RmlC-like cupins"/>
    <property type="match status" value="1"/>
</dbReference>
<comment type="caution">
    <text evidence="2">The sequence shown here is derived from an EMBL/GenBank/DDBJ whole genome shotgun (WGS) entry which is preliminary data.</text>
</comment>
<gene>
    <name evidence="2" type="ORF">AFK71_13015</name>
</gene>
<evidence type="ECO:0000259" key="1">
    <source>
        <dbReference type="Pfam" id="PF07883"/>
    </source>
</evidence>
<sequence>MKIKQRGFHQQGLKTLFEDNSETMNVTFGTVRIPPGECVPSEGLSSHLENEYSIILKGELQGESGGAPFEVKAKDATFIPAGEKHWAVNNSEETCEIVWLLVKEK</sequence>
<dbReference type="InterPro" id="IPR013096">
    <property type="entry name" value="Cupin_2"/>
</dbReference>
<keyword evidence="3" id="KW-1185">Reference proteome</keyword>
<organism evidence="2 3">
    <name type="scientific">Virgibacillus pantothenticus</name>
    <dbReference type="NCBI Taxonomy" id="1473"/>
    <lineage>
        <taxon>Bacteria</taxon>
        <taxon>Bacillati</taxon>
        <taxon>Bacillota</taxon>
        <taxon>Bacilli</taxon>
        <taxon>Bacillales</taxon>
        <taxon>Bacillaceae</taxon>
        <taxon>Virgibacillus</taxon>
    </lineage>
</organism>
<accession>A0A0L0QMC1</accession>
<dbReference type="Gene3D" id="2.60.120.10">
    <property type="entry name" value="Jelly Rolls"/>
    <property type="match status" value="1"/>
</dbReference>
<dbReference type="InterPro" id="IPR011051">
    <property type="entry name" value="RmlC_Cupin_sf"/>
</dbReference>
<proteinExistence type="predicted"/>
<dbReference type="PATRIC" id="fig|1473.5.peg.1190"/>
<dbReference type="OrthoDB" id="25744at2"/>
<evidence type="ECO:0000313" key="3">
    <source>
        <dbReference type="Proteomes" id="UP000036780"/>
    </source>
</evidence>
<dbReference type="EMBL" id="LGTO01000007">
    <property type="protein sequence ID" value="KNE19413.1"/>
    <property type="molecule type" value="Genomic_DNA"/>
</dbReference>
<reference evidence="3" key="1">
    <citation type="submission" date="2015-07" db="EMBL/GenBank/DDBJ databases">
        <title>Fjat-10053 dsm26.</title>
        <authorList>
            <person name="Liu B."/>
            <person name="Wang J."/>
            <person name="Zhu Y."/>
            <person name="Liu G."/>
            <person name="Chen Q."/>
            <person name="Chen Z."/>
            <person name="Lan J."/>
            <person name="Che J."/>
            <person name="Ge C."/>
            <person name="Shi H."/>
            <person name="Pan Z."/>
            <person name="Liu X."/>
        </authorList>
    </citation>
    <scope>NUCLEOTIDE SEQUENCE [LARGE SCALE GENOMIC DNA]</scope>
    <source>
        <strain evidence="3">DSM 26</strain>
    </source>
</reference>
<dbReference type="Pfam" id="PF07883">
    <property type="entry name" value="Cupin_2"/>
    <property type="match status" value="1"/>
</dbReference>
<name>A0A0L0QMC1_VIRPA</name>
<dbReference type="InterPro" id="IPR014710">
    <property type="entry name" value="RmlC-like_jellyroll"/>
</dbReference>
<dbReference type="AlphaFoldDB" id="A0A0L0QMC1"/>
<evidence type="ECO:0000313" key="2">
    <source>
        <dbReference type="EMBL" id="KNE19413.1"/>
    </source>
</evidence>